<evidence type="ECO:0000313" key="1">
    <source>
        <dbReference type="EMBL" id="ASV74165.1"/>
    </source>
</evidence>
<proteinExistence type="predicted"/>
<dbReference type="EMBL" id="CP018477">
    <property type="protein sequence ID" value="ASV74165.1"/>
    <property type="molecule type" value="Genomic_DNA"/>
</dbReference>
<evidence type="ECO:0000313" key="2">
    <source>
        <dbReference type="Proteomes" id="UP000215086"/>
    </source>
</evidence>
<accession>A0A286RDX4</accession>
<dbReference type="KEGG" id="ttf:THTE_1563"/>
<organism evidence="1 2">
    <name type="scientific">Thermogutta terrifontis</name>
    <dbReference type="NCBI Taxonomy" id="1331910"/>
    <lineage>
        <taxon>Bacteria</taxon>
        <taxon>Pseudomonadati</taxon>
        <taxon>Planctomycetota</taxon>
        <taxon>Planctomycetia</taxon>
        <taxon>Pirellulales</taxon>
        <taxon>Thermoguttaceae</taxon>
        <taxon>Thermogutta</taxon>
    </lineage>
</organism>
<reference evidence="1 2" key="1">
    <citation type="journal article" name="Front. Microbiol.">
        <title>Sugar Metabolism of the First Thermophilic Planctomycete Thermogutta terrifontis: Comparative Genomic and Transcriptomic Approaches.</title>
        <authorList>
            <person name="Elcheninov A.G."/>
            <person name="Menzel P."/>
            <person name="Gudbergsdottir S.R."/>
            <person name="Slesarev A.I."/>
            <person name="Kadnikov V.V."/>
            <person name="Krogh A."/>
            <person name="Bonch-Osmolovskaya E.A."/>
            <person name="Peng X."/>
            <person name="Kublanov I.V."/>
        </authorList>
    </citation>
    <scope>NUCLEOTIDE SEQUENCE [LARGE SCALE GENOMIC DNA]</scope>
    <source>
        <strain evidence="1 2">R1</strain>
    </source>
</reference>
<dbReference type="AlphaFoldDB" id="A0A286RDX4"/>
<gene>
    <name evidence="1" type="ORF">THTE_1563</name>
</gene>
<name>A0A286RDX4_9BACT</name>
<keyword evidence="2" id="KW-1185">Reference proteome</keyword>
<sequence>MATLLRESLPNGRIGDCLTIRVLSVGLSKTTLQSWLPQYQ</sequence>
<protein>
    <submittedName>
        <fullName evidence="1">Uncharacterized protein</fullName>
    </submittedName>
</protein>
<dbReference type="Proteomes" id="UP000215086">
    <property type="component" value="Chromosome"/>
</dbReference>